<dbReference type="Proteomes" id="UP001151760">
    <property type="component" value="Unassembled WGS sequence"/>
</dbReference>
<evidence type="ECO:0000313" key="1">
    <source>
        <dbReference type="EMBL" id="GJS82013.1"/>
    </source>
</evidence>
<comment type="caution">
    <text evidence="1">The sequence shown here is derived from an EMBL/GenBank/DDBJ whole genome shotgun (WGS) entry which is preliminary data.</text>
</comment>
<sequence length="175" mass="19470">MIIDPLHADIQRVYFLEKDVQDLKEANNTTTLCVSLRSKMPPAINAYLGSSLGDALQKSLQANIINEVKNQLPKFLPNAVSNFATPVIQSTVKKELEKTQLPVALSSSQSQSSLKAEESLSEYELKRILFKKIDKSCSYLTHDKHQALLDALLNSMSLDDVISSGQPDLEKVLRK</sequence>
<name>A0ABQ4YZD8_9ASTR</name>
<proteinExistence type="predicted"/>
<accession>A0ABQ4YZD8</accession>
<dbReference type="EMBL" id="BQNB010010791">
    <property type="protein sequence ID" value="GJS82013.1"/>
    <property type="molecule type" value="Genomic_DNA"/>
</dbReference>
<keyword evidence="2" id="KW-1185">Reference proteome</keyword>
<reference evidence="1" key="2">
    <citation type="submission" date="2022-01" db="EMBL/GenBank/DDBJ databases">
        <authorList>
            <person name="Yamashiro T."/>
            <person name="Shiraishi A."/>
            <person name="Satake H."/>
            <person name="Nakayama K."/>
        </authorList>
    </citation>
    <scope>NUCLEOTIDE SEQUENCE</scope>
</reference>
<gene>
    <name evidence="1" type="ORF">Tco_0748554</name>
</gene>
<organism evidence="1 2">
    <name type="scientific">Tanacetum coccineum</name>
    <dbReference type="NCBI Taxonomy" id="301880"/>
    <lineage>
        <taxon>Eukaryota</taxon>
        <taxon>Viridiplantae</taxon>
        <taxon>Streptophyta</taxon>
        <taxon>Embryophyta</taxon>
        <taxon>Tracheophyta</taxon>
        <taxon>Spermatophyta</taxon>
        <taxon>Magnoliopsida</taxon>
        <taxon>eudicotyledons</taxon>
        <taxon>Gunneridae</taxon>
        <taxon>Pentapetalae</taxon>
        <taxon>asterids</taxon>
        <taxon>campanulids</taxon>
        <taxon>Asterales</taxon>
        <taxon>Asteraceae</taxon>
        <taxon>Asteroideae</taxon>
        <taxon>Anthemideae</taxon>
        <taxon>Anthemidinae</taxon>
        <taxon>Tanacetum</taxon>
    </lineage>
</organism>
<reference evidence="1" key="1">
    <citation type="journal article" date="2022" name="Int. J. Mol. Sci.">
        <title>Draft Genome of Tanacetum Coccineum: Genomic Comparison of Closely Related Tanacetum-Family Plants.</title>
        <authorList>
            <person name="Yamashiro T."/>
            <person name="Shiraishi A."/>
            <person name="Nakayama K."/>
            <person name="Satake H."/>
        </authorList>
    </citation>
    <scope>NUCLEOTIDE SEQUENCE</scope>
</reference>
<evidence type="ECO:0000313" key="2">
    <source>
        <dbReference type="Proteomes" id="UP001151760"/>
    </source>
</evidence>
<protein>
    <submittedName>
        <fullName evidence="1">Uncharacterized protein</fullName>
    </submittedName>
</protein>